<name>A0A183DLS3_9BILA</name>
<evidence type="ECO:0000313" key="3">
    <source>
        <dbReference type="Proteomes" id="UP000271098"/>
    </source>
</evidence>
<evidence type="ECO:0000313" key="4">
    <source>
        <dbReference type="WBParaSite" id="GPUH_0000967501-mRNA-1"/>
    </source>
</evidence>
<protein>
    <submittedName>
        <fullName evidence="4">30S ribosomal protein S16</fullName>
    </submittedName>
</protein>
<reference evidence="2 3" key="2">
    <citation type="submission" date="2018-11" db="EMBL/GenBank/DDBJ databases">
        <authorList>
            <consortium name="Pathogen Informatics"/>
        </authorList>
    </citation>
    <scope>NUCLEOTIDE SEQUENCE [LARGE SCALE GENOMIC DNA]</scope>
</reference>
<accession>A0A183DLS3</accession>
<reference evidence="4" key="1">
    <citation type="submission" date="2016-06" db="UniProtKB">
        <authorList>
            <consortium name="WormBaseParasite"/>
        </authorList>
    </citation>
    <scope>IDENTIFICATION</scope>
</reference>
<feature type="region of interest" description="Disordered" evidence="1">
    <location>
        <begin position="31"/>
        <end position="66"/>
    </location>
</feature>
<keyword evidence="3" id="KW-1185">Reference proteome</keyword>
<evidence type="ECO:0000256" key="1">
    <source>
        <dbReference type="SAM" id="MobiDB-lite"/>
    </source>
</evidence>
<sequence length="66" mass="6973">MNIFPGGTWNEELDKQLLDVGPSPAAISALPEAPTAELPAAAGKRVSAKKKQEDEDLAELEAWANA</sequence>
<proteinExistence type="predicted"/>
<dbReference type="Proteomes" id="UP000271098">
    <property type="component" value="Unassembled WGS sequence"/>
</dbReference>
<feature type="compositionally biased region" description="Low complexity" evidence="1">
    <location>
        <begin position="31"/>
        <end position="42"/>
    </location>
</feature>
<evidence type="ECO:0000313" key="2">
    <source>
        <dbReference type="EMBL" id="VDK75651.1"/>
    </source>
</evidence>
<dbReference type="WBParaSite" id="GPUH_0000967501-mRNA-1">
    <property type="protein sequence ID" value="GPUH_0000967501-mRNA-1"/>
    <property type="gene ID" value="GPUH_0000967501"/>
</dbReference>
<gene>
    <name evidence="2" type="ORF">GPUH_LOCUS9667</name>
</gene>
<organism evidence="4">
    <name type="scientific">Gongylonema pulchrum</name>
    <dbReference type="NCBI Taxonomy" id="637853"/>
    <lineage>
        <taxon>Eukaryota</taxon>
        <taxon>Metazoa</taxon>
        <taxon>Ecdysozoa</taxon>
        <taxon>Nematoda</taxon>
        <taxon>Chromadorea</taxon>
        <taxon>Rhabditida</taxon>
        <taxon>Spirurina</taxon>
        <taxon>Spiruromorpha</taxon>
        <taxon>Spiruroidea</taxon>
        <taxon>Gongylonematidae</taxon>
        <taxon>Gongylonema</taxon>
    </lineage>
</organism>
<dbReference type="EMBL" id="UYRT01032755">
    <property type="protein sequence ID" value="VDK75651.1"/>
    <property type="molecule type" value="Genomic_DNA"/>
</dbReference>
<dbReference type="AlphaFoldDB" id="A0A183DLS3"/>